<reference evidence="5 6" key="1">
    <citation type="submission" date="2021-05" db="EMBL/GenBank/DDBJ databases">
        <title>Bacteria Genome sequencing.</title>
        <authorList>
            <person name="Takabe Y."/>
            <person name="Nakajima Y."/>
            <person name="Suzuki S."/>
            <person name="Shiozaki T."/>
        </authorList>
    </citation>
    <scope>NUCLEOTIDE SEQUENCE [LARGE SCALE GENOMIC DNA]</scope>
    <source>
        <strain evidence="5 6">AI_62</strain>
    </source>
</reference>
<name>A0ABQ4NI98_9RHOB</name>
<keyword evidence="6" id="KW-1185">Reference proteome</keyword>
<dbReference type="Gene3D" id="3.30.1330.60">
    <property type="entry name" value="OmpA-like domain"/>
    <property type="match status" value="1"/>
</dbReference>
<dbReference type="EMBL" id="BPFH01000001">
    <property type="protein sequence ID" value="GIT94146.1"/>
    <property type="molecule type" value="Genomic_DNA"/>
</dbReference>
<keyword evidence="3" id="KW-0732">Signal</keyword>
<dbReference type="CDD" id="cd07185">
    <property type="entry name" value="OmpA_C-like"/>
    <property type="match status" value="1"/>
</dbReference>
<dbReference type="RefSeq" id="WP_220747640.1">
    <property type="nucleotide sequence ID" value="NZ_BPFH01000001.1"/>
</dbReference>
<gene>
    <name evidence="5" type="ORF">JANAI62_07690</name>
</gene>
<accession>A0ABQ4NI98</accession>
<protein>
    <submittedName>
        <fullName evidence="5">Membrane protein</fullName>
    </submittedName>
</protein>
<evidence type="ECO:0000313" key="5">
    <source>
        <dbReference type="EMBL" id="GIT94146.1"/>
    </source>
</evidence>
<feature type="domain" description="OmpA-like" evidence="4">
    <location>
        <begin position="489"/>
        <end position="606"/>
    </location>
</feature>
<evidence type="ECO:0000256" key="3">
    <source>
        <dbReference type="SAM" id="SignalP"/>
    </source>
</evidence>
<dbReference type="Pfam" id="PF00691">
    <property type="entry name" value="OmpA"/>
    <property type="match status" value="1"/>
</dbReference>
<dbReference type="PROSITE" id="PS51123">
    <property type="entry name" value="OMPA_2"/>
    <property type="match status" value="1"/>
</dbReference>
<sequence length="648" mass="68276">MSRTKTITSAVVLTVAAVGAAAAAWFAADYVERSSRADVAGRLDAAGLGWVDVQTDGLQLILAGVAPDERARFRAVTETGRIVDPGRIIDGMDVAEREALRAPRFALEILRNEAEISLIGLTPARETQGGPLLDLLARPELSVTDMVDQVAYDMPEGWIEAVSFATEALDLLPRAKISVEPGAVAITAVADSDEDRRRLETRLTGKAPDAVTLALDIAAPRPVITPFTLRFVMPPDGAPRFEACAVDSPAAERAILQAAVAAGYDGEADCVMGLGVPSASWGAAAAAAIETLGILGGGSVTLSDADVTLVVQEGTAQEAFDTAVAELETALPDIFVLSSVLPQTEDDDAVDPAERLEFVATLSPEGQVQLRGKLYDDTQQVAVLSYARALFGVQDTYIATLQTTALPEGWPARVLVALDALSRLQNGAVVVRPDLVVVRGVTGNPRAQADISRILSDKLGPQEDFRIDVTYREELDPLLNIPTPEECADQLNEILLEQKLTFAPGEAVIEAAGDGQIGRLTEKLDACKRAVFEVGGHTDSQGRESMNLDLSQARAEAVRTALIARGTPPTQLVAKGYGESEPVADNGTEAGREANRRITFTLVGVRDQGDEQASDTTEAGPADAQPATTGEAASETAPEGETDEGADQ</sequence>
<dbReference type="PANTHER" id="PTHR30329">
    <property type="entry name" value="STATOR ELEMENT OF FLAGELLAR MOTOR COMPLEX"/>
    <property type="match status" value="1"/>
</dbReference>
<evidence type="ECO:0000256" key="1">
    <source>
        <dbReference type="PROSITE-ProRule" id="PRU00473"/>
    </source>
</evidence>
<dbReference type="InterPro" id="IPR036737">
    <property type="entry name" value="OmpA-like_sf"/>
</dbReference>
<evidence type="ECO:0000259" key="4">
    <source>
        <dbReference type="PROSITE" id="PS51123"/>
    </source>
</evidence>
<dbReference type="SUPFAM" id="SSF103088">
    <property type="entry name" value="OmpA-like"/>
    <property type="match status" value="1"/>
</dbReference>
<dbReference type="InterPro" id="IPR050330">
    <property type="entry name" value="Bact_OuterMem_StrucFunc"/>
</dbReference>
<dbReference type="Gene3D" id="3.40.1520.20">
    <property type="match status" value="2"/>
</dbReference>
<keyword evidence="1" id="KW-0472">Membrane</keyword>
<feature type="chain" id="PRO_5046220322" evidence="3">
    <location>
        <begin position="24"/>
        <end position="648"/>
    </location>
</feature>
<proteinExistence type="predicted"/>
<evidence type="ECO:0000256" key="2">
    <source>
        <dbReference type="SAM" id="MobiDB-lite"/>
    </source>
</evidence>
<dbReference type="PRINTS" id="PR01023">
    <property type="entry name" value="NAFLGMOTY"/>
</dbReference>
<evidence type="ECO:0000313" key="6">
    <source>
        <dbReference type="Proteomes" id="UP000786693"/>
    </source>
</evidence>
<feature type="signal peptide" evidence="3">
    <location>
        <begin position="1"/>
        <end position="23"/>
    </location>
</feature>
<dbReference type="PANTHER" id="PTHR30329:SF21">
    <property type="entry name" value="LIPOPROTEIN YIAD-RELATED"/>
    <property type="match status" value="1"/>
</dbReference>
<feature type="region of interest" description="Disordered" evidence="2">
    <location>
        <begin position="572"/>
        <end position="648"/>
    </location>
</feature>
<organism evidence="5 6">
    <name type="scientific">Jannaschia pagri</name>
    <dbReference type="NCBI Taxonomy" id="2829797"/>
    <lineage>
        <taxon>Bacteria</taxon>
        <taxon>Pseudomonadati</taxon>
        <taxon>Pseudomonadota</taxon>
        <taxon>Alphaproteobacteria</taxon>
        <taxon>Rhodobacterales</taxon>
        <taxon>Roseobacteraceae</taxon>
        <taxon>Jannaschia</taxon>
    </lineage>
</organism>
<dbReference type="InterPro" id="IPR006665">
    <property type="entry name" value="OmpA-like"/>
</dbReference>
<dbReference type="Proteomes" id="UP000786693">
    <property type="component" value="Unassembled WGS sequence"/>
</dbReference>
<feature type="compositionally biased region" description="Acidic residues" evidence="2">
    <location>
        <begin position="638"/>
        <end position="648"/>
    </location>
</feature>
<comment type="caution">
    <text evidence="5">The sequence shown here is derived from an EMBL/GenBank/DDBJ whole genome shotgun (WGS) entry which is preliminary data.</text>
</comment>